<dbReference type="Pfam" id="PF03795">
    <property type="entry name" value="YCII"/>
    <property type="match status" value="1"/>
</dbReference>
<gene>
    <name evidence="3" type="ORF">Vau01_075140</name>
</gene>
<dbReference type="EMBL" id="BOPG01000049">
    <property type="protein sequence ID" value="GIJ59998.1"/>
    <property type="molecule type" value="Genomic_DNA"/>
</dbReference>
<dbReference type="Proteomes" id="UP000612585">
    <property type="component" value="Unassembled WGS sequence"/>
</dbReference>
<protein>
    <recommendedName>
        <fullName evidence="2">YCII-related domain-containing protein</fullName>
    </recommendedName>
</protein>
<dbReference type="InterPro" id="IPR005545">
    <property type="entry name" value="YCII"/>
</dbReference>
<evidence type="ECO:0000259" key="2">
    <source>
        <dbReference type="Pfam" id="PF03795"/>
    </source>
</evidence>
<dbReference type="PANTHER" id="PTHR35174">
    <property type="entry name" value="BLL7171 PROTEIN-RELATED"/>
    <property type="match status" value="1"/>
</dbReference>
<feature type="domain" description="YCII-related" evidence="2">
    <location>
        <begin position="1"/>
        <end position="109"/>
    </location>
</feature>
<evidence type="ECO:0000256" key="1">
    <source>
        <dbReference type="ARBA" id="ARBA00007689"/>
    </source>
</evidence>
<dbReference type="InterPro" id="IPR011008">
    <property type="entry name" value="Dimeric_a/b-barrel"/>
</dbReference>
<dbReference type="SUPFAM" id="SSF54909">
    <property type="entry name" value="Dimeric alpha+beta barrel"/>
    <property type="match status" value="1"/>
</dbReference>
<dbReference type="PANTHER" id="PTHR35174:SF3">
    <property type="entry name" value="BLL7171 PROTEIN"/>
    <property type="match status" value="1"/>
</dbReference>
<evidence type="ECO:0000313" key="4">
    <source>
        <dbReference type="Proteomes" id="UP000612585"/>
    </source>
</evidence>
<proteinExistence type="inferred from homology"/>
<name>A0A8J4E3J1_9ACTN</name>
<dbReference type="AlphaFoldDB" id="A0A8J4E3J1"/>
<evidence type="ECO:0000313" key="3">
    <source>
        <dbReference type="EMBL" id="GIJ59998.1"/>
    </source>
</evidence>
<accession>A0A8J4E3J1</accession>
<comment type="similarity">
    <text evidence="1">Belongs to the YciI family.</text>
</comment>
<keyword evidence="4" id="KW-1185">Reference proteome</keyword>
<sequence>MKYLLLIFANEETKEILDRDRDKIWAEVDELMAELTESGEWVSGHGLGSPDQARRVRVQASVPVVTDGPFAEAKEHIAGYCVVDCASVERATEIAARWPDARLGGMEVWPMLG</sequence>
<organism evidence="3 4">
    <name type="scientific">Virgisporangium aurantiacum</name>
    <dbReference type="NCBI Taxonomy" id="175570"/>
    <lineage>
        <taxon>Bacteria</taxon>
        <taxon>Bacillati</taxon>
        <taxon>Actinomycetota</taxon>
        <taxon>Actinomycetes</taxon>
        <taxon>Micromonosporales</taxon>
        <taxon>Micromonosporaceae</taxon>
        <taxon>Virgisporangium</taxon>
    </lineage>
</organism>
<dbReference type="Gene3D" id="3.30.70.1060">
    <property type="entry name" value="Dimeric alpha+beta barrel"/>
    <property type="match status" value="1"/>
</dbReference>
<dbReference type="RefSeq" id="WP_204003620.1">
    <property type="nucleotide sequence ID" value="NZ_BOPG01000049.1"/>
</dbReference>
<reference evidence="3" key="1">
    <citation type="submission" date="2021-01" db="EMBL/GenBank/DDBJ databases">
        <title>Whole genome shotgun sequence of Virgisporangium aurantiacum NBRC 16421.</title>
        <authorList>
            <person name="Komaki H."/>
            <person name="Tamura T."/>
        </authorList>
    </citation>
    <scope>NUCLEOTIDE SEQUENCE</scope>
    <source>
        <strain evidence="3">NBRC 16421</strain>
    </source>
</reference>
<comment type="caution">
    <text evidence="3">The sequence shown here is derived from an EMBL/GenBank/DDBJ whole genome shotgun (WGS) entry which is preliminary data.</text>
</comment>